<dbReference type="Proteomes" id="UP000234681">
    <property type="component" value="Chromosome 14"/>
</dbReference>
<sequence length="19" mass="2033">MHCMVSGCSALVSRSHDRG</sequence>
<name>A6JPX7_RAT</name>
<protein>
    <submittedName>
        <fullName evidence="1">RCG23238</fullName>
    </submittedName>
</protein>
<organism evidence="1 2">
    <name type="scientific">Rattus norvegicus</name>
    <name type="common">Rat</name>
    <dbReference type="NCBI Taxonomy" id="10116"/>
    <lineage>
        <taxon>Eukaryota</taxon>
        <taxon>Metazoa</taxon>
        <taxon>Chordata</taxon>
        <taxon>Craniata</taxon>
        <taxon>Vertebrata</taxon>
        <taxon>Euteleostomi</taxon>
        <taxon>Mammalia</taxon>
        <taxon>Eutheria</taxon>
        <taxon>Euarchontoglires</taxon>
        <taxon>Glires</taxon>
        <taxon>Rodentia</taxon>
        <taxon>Myomorpha</taxon>
        <taxon>Muroidea</taxon>
        <taxon>Muridae</taxon>
        <taxon>Murinae</taxon>
        <taxon>Rattus</taxon>
    </lineage>
</organism>
<evidence type="ECO:0000313" key="1">
    <source>
        <dbReference type="EMBL" id="EDL97894.1"/>
    </source>
</evidence>
<dbReference type="AlphaFoldDB" id="A6JPX7"/>
<evidence type="ECO:0000313" key="2">
    <source>
        <dbReference type="Proteomes" id="UP000234681"/>
    </source>
</evidence>
<proteinExistence type="predicted"/>
<gene>
    <name evidence="1" type="ORF">rCG_23238</name>
</gene>
<dbReference type="EMBL" id="CH473996">
    <property type="protein sequence ID" value="EDL97894.1"/>
    <property type="molecule type" value="Genomic_DNA"/>
</dbReference>
<accession>A6JPX7</accession>
<reference evidence="2" key="1">
    <citation type="submission" date="2005-09" db="EMBL/GenBank/DDBJ databases">
        <authorList>
            <person name="Mural R.J."/>
            <person name="Li P.W."/>
            <person name="Adams M.D."/>
            <person name="Amanatides P.G."/>
            <person name="Baden-Tillson H."/>
            <person name="Barnstead M."/>
            <person name="Chin S.H."/>
            <person name="Dew I."/>
            <person name="Evans C.A."/>
            <person name="Ferriera S."/>
            <person name="Flanigan M."/>
            <person name="Fosler C."/>
            <person name="Glodek A."/>
            <person name="Gu Z."/>
            <person name="Holt R.A."/>
            <person name="Jennings D."/>
            <person name="Kraft C.L."/>
            <person name="Lu F."/>
            <person name="Nguyen T."/>
            <person name="Nusskern D.R."/>
            <person name="Pfannkoch C.M."/>
            <person name="Sitter C."/>
            <person name="Sutton G.G."/>
            <person name="Venter J.C."/>
            <person name="Wang Z."/>
            <person name="Woodage T."/>
            <person name="Zheng X.H."/>
            <person name="Zhong F."/>
        </authorList>
    </citation>
    <scope>NUCLEOTIDE SEQUENCE [LARGE SCALE GENOMIC DNA]</scope>
    <source>
        <strain>BN</strain>
        <strain evidence="2">Sprague-Dawley</strain>
    </source>
</reference>